<evidence type="ECO:0000313" key="2">
    <source>
        <dbReference type="Proteomes" id="UP000466864"/>
    </source>
</evidence>
<dbReference type="AlphaFoldDB" id="A0A7X2PB17"/>
<gene>
    <name evidence="1" type="ORF">FYJ60_11860</name>
</gene>
<organism evidence="1 2">
    <name type="scientific">Bilifractor porci</name>
    <dbReference type="NCBI Taxonomy" id="2606636"/>
    <lineage>
        <taxon>Bacteria</taxon>
        <taxon>Bacillati</taxon>
        <taxon>Bacillota</taxon>
        <taxon>Clostridia</taxon>
        <taxon>Lachnospirales</taxon>
        <taxon>Lachnospiraceae</taxon>
        <taxon>Bilifractor</taxon>
    </lineage>
</organism>
<evidence type="ECO:0000313" key="1">
    <source>
        <dbReference type="EMBL" id="MST82993.1"/>
    </source>
</evidence>
<dbReference type="RefSeq" id="WP_154458898.1">
    <property type="nucleotide sequence ID" value="NZ_VUMV01000012.1"/>
</dbReference>
<protein>
    <submittedName>
        <fullName evidence="1">Uncharacterized protein</fullName>
    </submittedName>
</protein>
<accession>A0A7X2PB17</accession>
<keyword evidence="2" id="KW-1185">Reference proteome</keyword>
<dbReference type="EMBL" id="VUMV01000012">
    <property type="protein sequence ID" value="MST82993.1"/>
    <property type="molecule type" value="Genomic_DNA"/>
</dbReference>
<sequence>MQKWVAEQFATQRRKAGISCAGEGFATHSVAKMCNFATQNGILPPKALKSARFHGFFQVIDSNFVAAVQKSKIKQTRHFRRCHCDSAFFCAGSEPHPYARSVMRSACKLASSLTAPTGVARKLRAYLRSLSASAHRSEANAAATRRSRYMPESQ</sequence>
<dbReference type="Proteomes" id="UP000466864">
    <property type="component" value="Unassembled WGS sequence"/>
</dbReference>
<proteinExistence type="predicted"/>
<name>A0A7X2PB17_9FIRM</name>
<reference evidence="1 2" key="1">
    <citation type="submission" date="2019-08" db="EMBL/GenBank/DDBJ databases">
        <title>In-depth cultivation of the pig gut microbiome towards novel bacterial diversity and tailored functional studies.</title>
        <authorList>
            <person name="Wylensek D."/>
            <person name="Hitch T.C.A."/>
            <person name="Clavel T."/>
        </authorList>
    </citation>
    <scope>NUCLEOTIDE SEQUENCE [LARGE SCALE GENOMIC DNA]</scope>
    <source>
        <strain evidence="1 2">Oil+RF-744-WCA-WT-13</strain>
    </source>
</reference>
<comment type="caution">
    <text evidence="1">The sequence shown here is derived from an EMBL/GenBank/DDBJ whole genome shotgun (WGS) entry which is preliminary data.</text>
</comment>